<dbReference type="RefSeq" id="WP_196149304.1">
    <property type="nucleotide sequence ID" value="NZ_JADMLG010000004.1"/>
</dbReference>
<dbReference type="InterPro" id="IPR045596">
    <property type="entry name" value="DUF6459"/>
</dbReference>
<reference evidence="1" key="1">
    <citation type="submission" date="2020-11" db="EMBL/GenBank/DDBJ databases">
        <title>Nocardia NEAU-351.nov., a novel actinomycete isolated from the cow dung.</title>
        <authorList>
            <person name="Zhang X."/>
        </authorList>
    </citation>
    <scope>NUCLEOTIDE SEQUENCE</scope>
    <source>
        <strain evidence="1">NEAU-351</strain>
    </source>
</reference>
<evidence type="ECO:0000313" key="1">
    <source>
        <dbReference type="EMBL" id="MBH0776956.1"/>
    </source>
</evidence>
<dbReference type="AlphaFoldDB" id="A0A931IAB4"/>
<dbReference type="EMBL" id="JADMLG010000004">
    <property type="protein sequence ID" value="MBH0776956.1"/>
    <property type="molecule type" value="Genomic_DNA"/>
</dbReference>
<dbReference type="Proteomes" id="UP000655751">
    <property type="component" value="Unassembled WGS sequence"/>
</dbReference>
<keyword evidence="2" id="KW-1185">Reference proteome</keyword>
<proteinExistence type="predicted"/>
<gene>
    <name evidence="1" type="ORF">IT779_11740</name>
</gene>
<dbReference type="Pfam" id="PF20060">
    <property type="entry name" value="DUF6459"/>
    <property type="match status" value="1"/>
</dbReference>
<name>A0A931IAB4_9NOCA</name>
<protein>
    <submittedName>
        <fullName evidence="1">Uncharacterized protein</fullName>
    </submittedName>
</protein>
<accession>A0A931IAB4</accession>
<comment type="caution">
    <text evidence="1">The sequence shown here is derived from an EMBL/GenBank/DDBJ whole genome shotgun (WGS) entry which is preliminary data.</text>
</comment>
<evidence type="ECO:0000313" key="2">
    <source>
        <dbReference type="Proteomes" id="UP000655751"/>
    </source>
</evidence>
<organism evidence="1 2">
    <name type="scientific">Nocardia bovistercoris</name>
    <dbReference type="NCBI Taxonomy" id="2785916"/>
    <lineage>
        <taxon>Bacteria</taxon>
        <taxon>Bacillati</taxon>
        <taxon>Actinomycetota</taxon>
        <taxon>Actinomycetes</taxon>
        <taxon>Mycobacteriales</taxon>
        <taxon>Nocardiaceae</taxon>
        <taxon>Nocardia</taxon>
    </lineage>
</organism>
<sequence>MRSAVRAESVVDAAGREAGSAREFAERALRVVLEILDHRRPAAQLTALADPRVVAAVRTVITSGLVPGQQLGVAILGRVTVIPVDVHTAEVCAGYDRGTRHFALAARITRTDSAGWRLAALRVR</sequence>